<dbReference type="InterPro" id="IPR032836">
    <property type="entry name" value="DsrE2-like"/>
</dbReference>
<dbReference type="HOGENOM" id="CLU_094970_2_0_11"/>
<reference evidence="2 3" key="1">
    <citation type="journal article" date="2009" name="Stand. Genomic Sci.">
        <title>Complete genome sequence of Acidimicrobium ferrooxidans type strain (ICP).</title>
        <authorList>
            <person name="Clum A."/>
            <person name="Nolan M."/>
            <person name="Lang E."/>
            <person name="Glavina Del Rio T."/>
            <person name="Tice H."/>
            <person name="Copeland A."/>
            <person name="Cheng J.F."/>
            <person name="Lucas S."/>
            <person name="Chen F."/>
            <person name="Bruce D."/>
            <person name="Goodwin L."/>
            <person name="Pitluck S."/>
            <person name="Ivanova N."/>
            <person name="Mavrommatis K."/>
            <person name="Mikhailova N."/>
            <person name="Pati A."/>
            <person name="Chen A."/>
            <person name="Palaniappan K."/>
            <person name="Goker M."/>
            <person name="Spring S."/>
            <person name="Land M."/>
            <person name="Hauser L."/>
            <person name="Chang Y.J."/>
            <person name="Jeffries C.C."/>
            <person name="Chain P."/>
            <person name="Bristow J."/>
            <person name="Eisen J.A."/>
            <person name="Markowitz V."/>
            <person name="Hugenholtz P."/>
            <person name="Kyrpides N.C."/>
            <person name="Klenk H.P."/>
            <person name="Lapidus A."/>
        </authorList>
    </citation>
    <scope>NUCLEOTIDE SEQUENCE [LARGE SCALE GENOMIC DNA]</scope>
    <source>
        <strain evidence="3">DSM 10331 / JCM 15462 / NBRC 103882 / ICP</strain>
    </source>
</reference>
<keyword evidence="1" id="KW-1133">Transmembrane helix</keyword>
<protein>
    <recommendedName>
        <fullName evidence="4">Peroxiredoxin</fullName>
    </recommendedName>
</protein>
<dbReference type="RefSeq" id="WP_015798810.1">
    <property type="nucleotide sequence ID" value="NC_013124.1"/>
</dbReference>
<dbReference type="InterPro" id="IPR027396">
    <property type="entry name" value="DsrEFH-like"/>
</dbReference>
<feature type="transmembrane region" description="Helical" evidence="1">
    <location>
        <begin position="37"/>
        <end position="61"/>
    </location>
</feature>
<evidence type="ECO:0008006" key="4">
    <source>
        <dbReference type="Google" id="ProtNLM"/>
    </source>
</evidence>
<proteinExistence type="predicted"/>
<dbReference type="PANTHER" id="PTHR34655">
    <property type="entry name" value="CONSERVED WITHIN P. AEROPHILUM"/>
    <property type="match status" value="1"/>
</dbReference>
<dbReference type="EMBL" id="CP001631">
    <property type="protein sequence ID" value="ACU54327.1"/>
    <property type="molecule type" value="Genomic_DNA"/>
</dbReference>
<dbReference type="Pfam" id="PF13686">
    <property type="entry name" value="DrsE_2"/>
    <property type="match status" value="2"/>
</dbReference>
<dbReference type="SUPFAM" id="SSF75169">
    <property type="entry name" value="DsrEFH-like"/>
    <property type="match status" value="1"/>
</dbReference>
<organism evidence="2 3">
    <name type="scientific">Acidimicrobium ferrooxidans (strain DSM 10331 / JCM 15462 / NBRC 103882 / ICP)</name>
    <dbReference type="NCBI Taxonomy" id="525909"/>
    <lineage>
        <taxon>Bacteria</taxon>
        <taxon>Bacillati</taxon>
        <taxon>Actinomycetota</taxon>
        <taxon>Acidimicrobiia</taxon>
        <taxon>Acidimicrobiales</taxon>
        <taxon>Acidimicrobiaceae</taxon>
        <taxon>Acidimicrobium</taxon>
    </lineage>
</organism>
<dbReference type="Gene3D" id="3.40.1260.10">
    <property type="entry name" value="DsrEFH-like"/>
    <property type="match status" value="1"/>
</dbReference>
<evidence type="ECO:0000256" key="1">
    <source>
        <dbReference type="SAM" id="Phobius"/>
    </source>
</evidence>
<name>C7M019_ACIFD</name>
<dbReference type="eggNOG" id="COG2210">
    <property type="taxonomic scope" value="Bacteria"/>
</dbReference>
<keyword evidence="3" id="KW-1185">Reference proteome</keyword>
<keyword evidence="1" id="KW-0472">Membrane</keyword>
<dbReference type="STRING" id="525909.Afer_1403"/>
<gene>
    <name evidence="2" type="ordered locus">Afer_1403</name>
</gene>
<dbReference type="AlphaFoldDB" id="C7M019"/>
<keyword evidence="1" id="KW-0812">Transmembrane</keyword>
<dbReference type="PANTHER" id="PTHR34655:SF2">
    <property type="entry name" value="PEROXIREDOXIN FAMILY PROTEIN"/>
    <property type="match status" value="1"/>
</dbReference>
<dbReference type="KEGG" id="afo:Afer_1403"/>
<sequence length="149" mass="15499">MNETTMESAGETSATTGGKLAIIAYSGTADKLIPLGVLAQAAAAMGFAVEIFVTGFSLLAFTKERHELPFAAEYAAMAPQLAESLSANKIAPWDEMLRQAKELGARVHACSMMSTVMGLGPDDFGDLVDDVVGAATFVAAAEGAETFFI</sequence>
<accession>C7M019</accession>
<evidence type="ECO:0000313" key="3">
    <source>
        <dbReference type="Proteomes" id="UP000000771"/>
    </source>
</evidence>
<dbReference type="Proteomes" id="UP000000771">
    <property type="component" value="Chromosome"/>
</dbReference>
<evidence type="ECO:0000313" key="2">
    <source>
        <dbReference type="EMBL" id="ACU54327.1"/>
    </source>
</evidence>